<protein>
    <submittedName>
        <fullName evidence="3">Uncharacterized protein</fullName>
    </submittedName>
</protein>
<evidence type="ECO:0000256" key="1">
    <source>
        <dbReference type="SAM" id="MobiDB-lite"/>
    </source>
</evidence>
<sequence length="138" mass="14758">MAVIPHFIRYTSSSYRSSAYHVPIASISVGTILGLMFLSFCISLAYFYHKANKQHKTTGKPIPHGKIILKSLACATLLGLLFVCCFGGSDNSSDQPAQQGATQGGGGAAFYPTAPTQPQYTPQMNWDPVNAAAESKVQ</sequence>
<evidence type="ECO:0000256" key="2">
    <source>
        <dbReference type="SAM" id="Phobius"/>
    </source>
</evidence>
<feature type="transmembrane region" description="Helical" evidence="2">
    <location>
        <begin position="67"/>
        <end position="89"/>
    </location>
</feature>
<evidence type="ECO:0000313" key="3">
    <source>
        <dbReference type="EMBL" id="KAI1854409.1"/>
    </source>
</evidence>
<feature type="transmembrane region" description="Helical" evidence="2">
    <location>
        <begin position="20"/>
        <end position="47"/>
    </location>
</feature>
<dbReference type="EMBL" id="JAFIMR010000053">
    <property type="protein sequence ID" value="KAI1854409.1"/>
    <property type="molecule type" value="Genomic_DNA"/>
</dbReference>
<accession>A0A9P9WAF1</accession>
<reference evidence="3" key="1">
    <citation type="submission" date="2021-03" db="EMBL/GenBank/DDBJ databases">
        <title>Revisited historic fungal species revealed as producer of novel bioactive compounds through whole genome sequencing and comparative genomics.</title>
        <authorList>
            <person name="Vignolle G.A."/>
            <person name="Hochenegger N."/>
            <person name="Mach R.L."/>
            <person name="Mach-Aigner A.R."/>
            <person name="Javad Rahimi M."/>
            <person name="Salim K.A."/>
            <person name="Chan C.M."/>
            <person name="Lim L.B.L."/>
            <person name="Cai F."/>
            <person name="Druzhinina I.S."/>
            <person name="U'Ren J.M."/>
            <person name="Derntl C."/>
        </authorList>
    </citation>
    <scope>NUCLEOTIDE SEQUENCE</scope>
    <source>
        <strain evidence="3">TUCIM 5799</strain>
    </source>
</reference>
<keyword evidence="4" id="KW-1185">Reference proteome</keyword>
<dbReference type="Proteomes" id="UP000829685">
    <property type="component" value="Unassembled WGS sequence"/>
</dbReference>
<feature type="region of interest" description="Disordered" evidence="1">
    <location>
        <begin position="90"/>
        <end position="138"/>
    </location>
</feature>
<comment type="caution">
    <text evidence="3">The sequence shown here is derived from an EMBL/GenBank/DDBJ whole genome shotgun (WGS) entry which is preliminary data.</text>
</comment>
<feature type="compositionally biased region" description="Low complexity" evidence="1">
    <location>
        <begin position="109"/>
        <end position="123"/>
    </location>
</feature>
<keyword evidence="2" id="KW-0812">Transmembrane</keyword>
<dbReference type="AlphaFoldDB" id="A0A9P9WAF1"/>
<keyword evidence="2" id="KW-1133">Transmembrane helix</keyword>
<evidence type="ECO:0000313" key="4">
    <source>
        <dbReference type="Proteomes" id="UP000829685"/>
    </source>
</evidence>
<organism evidence="3 4">
    <name type="scientific">Neoarthrinium moseri</name>
    <dbReference type="NCBI Taxonomy" id="1658444"/>
    <lineage>
        <taxon>Eukaryota</taxon>
        <taxon>Fungi</taxon>
        <taxon>Dikarya</taxon>
        <taxon>Ascomycota</taxon>
        <taxon>Pezizomycotina</taxon>
        <taxon>Sordariomycetes</taxon>
        <taxon>Xylariomycetidae</taxon>
        <taxon>Amphisphaeriales</taxon>
        <taxon>Apiosporaceae</taxon>
        <taxon>Neoarthrinium</taxon>
    </lineage>
</organism>
<gene>
    <name evidence="3" type="ORF">JX265_012443</name>
</gene>
<keyword evidence="2" id="KW-0472">Membrane</keyword>
<name>A0A9P9WAF1_9PEZI</name>
<proteinExistence type="predicted"/>